<dbReference type="RefSeq" id="WP_249512816.1">
    <property type="nucleotide sequence ID" value="NZ_CP093365.1"/>
</dbReference>
<sequence length="67" mass="8010">MNQPQFTTKMTVSTFQKYCWYKNELVAICQKYHLPTYGTKYELVQYIISFLEGKSAIQIKPLRKKQL</sequence>
<dbReference type="Pfam" id="PF18953">
    <property type="entry name" value="SAP_new25"/>
    <property type="match status" value="1"/>
</dbReference>
<gene>
    <name evidence="1" type="ORF">MOO47_07450</name>
</gene>
<proteinExistence type="predicted"/>
<keyword evidence="2" id="KW-1185">Reference proteome</keyword>
<organism evidence="1 2">
    <name type="scientific">Bombilactobacillus thymidiniphilus</name>
    <dbReference type="NCBI Taxonomy" id="2923363"/>
    <lineage>
        <taxon>Bacteria</taxon>
        <taxon>Bacillati</taxon>
        <taxon>Bacillota</taxon>
        <taxon>Bacilli</taxon>
        <taxon>Lactobacillales</taxon>
        <taxon>Lactobacillaceae</taxon>
        <taxon>Bombilactobacillus</taxon>
    </lineage>
</organism>
<accession>A0ABY4PDA1</accession>
<reference evidence="1 2" key="1">
    <citation type="journal article" date="2022" name="Int. J. Syst. Evol. Microbiol.">
        <title>Apilactobacillus apisilvae sp. nov., Nicolia spurrieriana gen. nov. sp. nov., Bombilactobacillus folatiphilus sp. nov. and Bombilactobacillus thymidiniphilus sp. nov., four new lactic acid bacterial isolates from stingless bees Tetragonula carbonaria and Austroplebeia australis.</title>
        <authorList>
            <person name="Oliphant S.A."/>
            <person name="Watson-Haigh N.S."/>
            <person name="Sumby K.M."/>
            <person name="Gardner J."/>
            <person name="Groom S."/>
            <person name="Jiranek V."/>
        </authorList>
    </citation>
    <scope>NUCLEOTIDE SEQUENCE [LARGE SCALE GENOMIC DNA]</scope>
    <source>
        <strain evidence="1 2">SG4_A1</strain>
    </source>
</reference>
<dbReference type="EMBL" id="CP093365">
    <property type="protein sequence ID" value="UQS83590.1"/>
    <property type="molecule type" value="Genomic_DNA"/>
</dbReference>
<evidence type="ECO:0000313" key="2">
    <source>
        <dbReference type="Proteomes" id="UP000831947"/>
    </source>
</evidence>
<name>A0ABY4PDA1_9LACO</name>
<protein>
    <submittedName>
        <fullName evidence="1">SAP domain-containing protein</fullName>
    </submittedName>
</protein>
<dbReference type="Proteomes" id="UP000831947">
    <property type="component" value="Chromosome"/>
</dbReference>
<evidence type="ECO:0000313" key="1">
    <source>
        <dbReference type="EMBL" id="UQS83590.1"/>
    </source>
</evidence>